<proteinExistence type="predicted"/>
<name>A0ABS2NJS9_9BACI</name>
<dbReference type="InterPro" id="IPR052349">
    <property type="entry name" value="Metallo-hydrolase_Enzymes"/>
</dbReference>
<dbReference type="Gene3D" id="2.30.40.10">
    <property type="entry name" value="Urease, subunit C, domain 1"/>
    <property type="match status" value="1"/>
</dbReference>
<comment type="caution">
    <text evidence="2">The sequence shown here is derived from an EMBL/GenBank/DDBJ whole genome shotgun (WGS) entry which is preliminary data.</text>
</comment>
<dbReference type="NCBIfam" id="NF005312">
    <property type="entry name" value="PRK06846.1"/>
    <property type="match status" value="1"/>
</dbReference>
<dbReference type="PANTHER" id="PTHR32027">
    <property type="entry name" value="CYTOSINE DEAMINASE"/>
    <property type="match status" value="1"/>
</dbReference>
<dbReference type="GO" id="GO:0016787">
    <property type="term" value="F:hydrolase activity"/>
    <property type="evidence" value="ECO:0007669"/>
    <property type="project" value="UniProtKB-KW"/>
</dbReference>
<reference evidence="2 3" key="1">
    <citation type="submission" date="2021-01" db="EMBL/GenBank/DDBJ databases">
        <title>Genomic Encyclopedia of Type Strains, Phase IV (KMG-IV): sequencing the most valuable type-strain genomes for metagenomic binning, comparative biology and taxonomic classification.</title>
        <authorList>
            <person name="Goeker M."/>
        </authorList>
    </citation>
    <scope>NUCLEOTIDE SEQUENCE [LARGE SCALE GENOMIC DNA]</scope>
    <source>
        <strain evidence="2 3">DSM 24834</strain>
    </source>
</reference>
<dbReference type="RefSeq" id="WP_205175558.1">
    <property type="nucleotide sequence ID" value="NZ_JAFBDZ010000007.1"/>
</dbReference>
<dbReference type="SUPFAM" id="SSF51556">
    <property type="entry name" value="Metallo-dependent hydrolases"/>
    <property type="match status" value="1"/>
</dbReference>
<accession>A0ABS2NJS9</accession>
<dbReference type="PANTHER" id="PTHR32027:SF9">
    <property type="entry name" value="BLL3847 PROTEIN"/>
    <property type="match status" value="1"/>
</dbReference>
<dbReference type="InterPro" id="IPR032466">
    <property type="entry name" value="Metal_Hydrolase"/>
</dbReference>
<dbReference type="EMBL" id="JAFBDZ010000007">
    <property type="protein sequence ID" value="MBM7588120.1"/>
    <property type="molecule type" value="Genomic_DNA"/>
</dbReference>
<gene>
    <name evidence="2" type="ORF">JOC86_004695</name>
</gene>
<keyword evidence="3" id="KW-1185">Reference proteome</keyword>
<protein>
    <submittedName>
        <fullName evidence="2">Cytosine/adenosine deaminase-related metal-dependent hydrolase</fullName>
    </submittedName>
</protein>
<dbReference type="CDD" id="cd01293">
    <property type="entry name" value="Bact_CD"/>
    <property type="match status" value="1"/>
</dbReference>
<dbReference type="Gene3D" id="3.20.20.140">
    <property type="entry name" value="Metal-dependent hydrolases"/>
    <property type="match status" value="1"/>
</dbReference>
<organism evidence="2 3">
    <name type="scientific">Rossellomorea pakistanensis</name>
    <dbReference type="NCBI Taxonomy" id="992288"/>
    <lineage>
        <taxon>Bacteria</taxon>
        <taxon>Bacillati</taxon>
        <taxon>Bacillota</taxon>
        <taxon>Bacilli</taxon>
        <taxon>Bacillales</taxon>
        <taxon>Bacillaceae</taxon>
        <taxon>Rossellomorea</taxon>
    </lineage>
</organism>
<dbReference type="InterPro" id="IPR011059">
    <property type="entry name" value="Metal-dep_hydrolase_composite"/>
</dbReference>
<evidence type="ECO:0000259" key="1">
    <source>
        <dbReference type="Pfam" id="PF07969"/>
    </source>
</evidence>
<dbReference type="Pfam" id="PF07969">
    <property type="entry name" value="Amidohydro_3"/>
    <property type="match status" value="1"/>
</dbReference>
<evidence type="ECO:0000313" key="3">
    <source>
        <dbReference type="Proteomes" id="UP001646157"/>
    </source>
</evidence>
<keyword evidence="2" id="KW-0378">Hydrolase</keyword>
<evidence type="ECO:0000313" key="2">
    <source>
        <dbReference type="EMBL" id="MBM7588120.1"/>
    </source>
</evidence>
<feature type="domain" description="Amidohydrolase 3" evidence="1">
    <location>
        <begin position="57"/>
        <end position="401"/>
    </location>
</feature>
<dbReference type="Proteomes" id="UP001646157">
    <property type="component" value="Unassembled WGS sequence"/>
</dbReference>
<sequence length="414" mass="45896">MKSYWLTNVRLETGFIYENEVVIGTKTDLFHLLIEDGIIKDIVTSDKALPGDAISQDARSLLALPTFAEMHIHIDKTYYGGPWKAPTPYKNVFTRIHEEQTLLPKLLPTAKERAEKILELELQNGTTFVRTHCNIDQVVGLRNLEATLEAIESYKNKIETEIVAFPQHGLLRSHSVQLVKEAMRKGANMVGSVDPATVDDDIEKSLTTLMDIAVEFNADIDFHLHDGGQLGIYTMKRLAQLTEEAGWHNRVTVSHALGLGDVPEKEVTEIAEKFANLGISIASTVPVRQSVIPIPYLHDKGVRVMLGTDTIRDHWNPFGTGDMLVKANTLAQRFHWIHEQALAKALGFATNGQTPLDENGTKQWPKVGDPATFAFVEASCSAEAVARVSKRHAVIFKGNIVTGTFPSEELSLLS</sequence>
<dbReference type="InterPro" id="IPR013108">
    <property type="entry name" value="Amidohydro_3"/>
</dbReference>